<dbReference type="InterPro" id="IPR035996">
    <property type="entry name" value="4pyrrol_Methylase_sf"/>
</dbReference>
<dbReference type="InterPro" id="IPR029063">
    <property type="entry name" value="SAM-dependent_MTases_sf"/>
</dbReference>
<evidence type="ECO:0000256" key="4">
    <source>
        <dbReference type="ARBA" id="ARBA00022679"/>
    </source>
</evidence>
<dbReference type="EMBL" id="JFAX01000002">
    <property type="protein sequence ID" value="EXI69164.1"/>
    <property type="molecule type" value="Genomic_DNA"/>
</dbReference>
<feature type="domain" description="Tetrapyrrole methylase" evidence="6">
    <location>
        <begin position="12"/>
        <end position="212"/>
    </location>
</feature>
<dbReference type="Pfam" id="PF00590">
    <property type="entry name" value="TP_methylase"/>
    <property type="match status" value="1"/>
</dbReference>
<evidence type="ECO:0000259" key="6">
    <source>
        <dbReference type="Pfam" id="PF00590"/>
    </source>
</evidence>
<evidence type="ECO:0000313" key="8">
    <source>
        <dbReference type="Proteomes" id="UP000020218"/>
    </source>
</evidence>
<proteinExistence type="predicted"/>
<protein>
    <submittedName>
        <fullName evidence="7">Precorrin-6Y C(5,15)-methyltransferase [decarboxylating]</fullName>
        <ecNumber evidence="7">2.1.1.132</ecNumber>
    </submittedName>
</protein>
<dbReference type="InterPro" id="IPR012818">
    <property type="entry name" value="CbiE"/>
</dbReference>
<dbReference type="CDD" id="cd11644">
    <property type="entry name" value="Precorrin-6Y-MT"/>
    <property type="match status" value="1"/>
</dbReference>
<dbReference type="InterPro" id="IPR000878">
    <property type="entry name" value="4pyrrol_Mease"/>
</dbReference>
<dbReference type="PIRSF" id="PIRSF036428">
    <property type="entry name" value="CobL"/>
    <property type="match status" value="1"/>
</dbReference>
<keyword evidence="3 7" id="KW-0489">Methyltransferase</keyword>
<dbReference type="GO" id="GO:0009236">
    <property type="term" value="P:cobalamin biosynthetic process"/>
    <property type="evidence" value="ECO:0007669"/>
    <property type="project" value="UniProtKB-UniPathway"/>
</dbReference>
<dbReference type="Proteomes" id="UP000020218">
    <property type="component" value="Unassembled WGS sequence"/>
</dbReference>
<evidence type="ECO:0000313" key="7">
    <source>
        <dbReference type="EMBL" id="EXI69164.1"/>
    </source>
</evidence>
<dbReference type="InterPro" id="IPR050714">
    <property type="entry name" value="Cobalamin_biosynth_MTase"/>
</dbReference>
<reference evidence="7" key="1">
    <citation type="submission" date="2014-02" db="EMBL/GenBank/DDBJ databases">
        <title>Expanding our view of genomic diversity in Candidatus Accumulibacter clades.</title>
        <authorList>
            <person name="Skennerton C.T."/>
            <person name="Barr J.J."/>
            <person name="Slater F.R."/>
            <person name="Bond P.L."/>
            <person name="Tyson G.W."/>
        </authorList>
    </citation>
    <scope>NUCLEOTIDE SEQUENCE [LARGE SCALE GENOMIC DNA]</scope>
</reference>
<dbReference type="NCBIfam" id="TIGR02469">
    <property type="entry name" value="CbiT"/>
    <property type="match status" value="1"/>
</dbReference>
<accession>A0A011PS37</accession>
<comment type="caution">
    <text evidence="7">The sequence shown here is derived from an EMBL/GenBank/DDBJ whole genome shotgun (WGS) entry which is preliminary data.</text>
</comment>
<evidence type="ECO:0000256" key="1">
    <source>
        <dbReference type="ARBA" id="ARBA00004953"/>
    </source>
</evidence>
<dbReference type="PANTHER" id="PTHR43182:SF1">
    <property type="entry name" value="COBALT-PRECORRIN-7 C(5)-METHYLTRANSFERASE"/>
    <property type="match status" value="1"/>
</dbReference>
<dbReference type="STRING" id="1454001.AW08_00371"/>
<dbReference type="GO" id="GO:0008276">
    <property type="term" value="F:protein methyltransferase activity"/>
    <property type="evidence" value="ECO:0007669"/>
    <property type="project" value="InterPro"/>
</dbReference>
<dbReference type="GO" id="GO:0032259">
    <property type="term" value="P:methylation"/>
    <property type="evidence" value="ECO:0007669"/>
    <property type="project" value="UniProtKB-KW"/>
</dbReference>
<dbReference type="InterPro" id="IPR014008">
    <property type="entry name" value="Cbl_synth_MTase_CbiT"/>
</dbReference>
<dbReference type="GO" id="GO:0046025">
    <property type="term" value="F:precorrin-6Y C5,15-methyltransferase (decarboxylating) activity"/>
    <property type="evidence" value="ECO:0007669"/>
    <property type="project" value="UniProtKB-EC"/>
</dbReference>
<gene>
    <name evidence="7" type="primary">cobL</name>
    <name evidence="7" type="ORF">AW08_00371</name>
</gene>
<dbReference type="EC" id="2.1.1.132" evidence="7"/>
<dbReference type="SUPFAM" id="SSF53335">
    <property type="entry name" value="S-adenosyl-L-methionine-dependent methyltransferases"/>
    <property type="match status" value="1"/>
</dbReference>
<dbReference type="InterPro" id="IPR006365">
    <property type="entry name" value="Cbl_synth_CobL"/>
</dbReference>
<evidence type="ECO:0000256" key="3">
    <source>
        <dbReference type="ARBA" id="ARBA00022603"/>
    </source>
</evidence>
<dbReference type="Pfam" id="PF01135">
    <property type="entry name" value="PCMT"/>
    <property type="match status" value="1"/>
</dbReference>
<name>A0A011PS37_9PROT</name>
<dbReference type="PATRIC" id="fig|1454001.3.peg.632"/>
<keyword evidence="8" id="KW-1185">Reference proteome</keyword>
<dbReference type="Gene3D" id="3.40.50.150">
    <property type="entry name" value="Vaccinia Virus protein VP39"/>
    <property type="match status" value="1"/>
</dbReference>
<dbReference type="CDD" id="cd02440">
    <property type="entry name" value="AdoMet_MTases"/>
    <property type="match status" value="1"/>
</dbReference>
<comment type="pathway">
    <text evidence="1">Cofactor biosynthesis; adenosylcobalamin biosynthesis.</text>
</comment>
<keyword evidence="2" id="KW-0169">Cobalamin biosynthesis</keyword>
<dbReference type="UniPathway" id="UPA00148"/>
<dbReference type="Gene3D" id="3.40.1010.10">
    <property type="entry name" value="Cobalt-precorrin-4 Transmethylase, Domain 1"/>
    <property type="match status" value="1"/>
</dbReference>
<evidence type="ECO:0000256" key="2">
    <source>
        <dbReference type="ARBA" id="ARBA00022573"/>
    </source>
</evidence>
<dbReference type="PANTHER" id="PTHR43182">
    <property type="entry name" value="COBALT-PRECORRIN-6B C(15)-METHYLTRANSFERASE (DECARBOXYLATING)"/>
    <property type="match status" value="1"/>
</dbReference>
<dbReference type="InterPro" id="IPR014777">
    <property type="entry name" value="4pyrrole_Mease_sub1"/>
</dbReference>
<dbReference type="AlphaFoldDB" id="A0A011PS37"/>
<organism evidence="7 8">
    <name type="scientific">Candidatus Accumulibacter adjunctus</name>
    <dbReference type="NCBI Taxonomy" id="1454001"/>
    <lineage>
        <taxon>Bacteria</taxon>
        <taxon>Pseudomonadati</taxon>
        <taxon>Pseudomonadota</taxon>
        <taxon>Betaproteobacteria</taxon>
        <taxon>Candidatus Accumulibacter</taxon>
    </lineage>
</organism>
<keyword evidence="4 7" id="KW-0808">Transferase</keyword>
<dbReference type="NCBIfam" id="TIGR02467">
    <property type="entry name" value="CbiE"/>
    <property type="match status" value="1"/>
</dbReference>
<sequence length="436" mass="45918">MKPSEPAAQPTCTVVGILDDGWHGLSGSARDCLRAAALVIGVERTLQLVRPELAANCELRPLDGALAQCPGWIRDALAAGRSVAVLATGDPLCHGIGSSLIDRLPGLPVTVLPAPSTLQIACARFGKAWQDVKIASCHSQDAGEWIVGATPGHGLYPVLRAIALHRRVFVFTSPANDPARLARALLTVGHGDELRLSVASRLLLPDETLHPGLSAAQAATTNFVEPSVVLVERDELPAEPAFGREDDDYLQRTPANGLITKLEARAVSLAKLRLTAAATVWDIGAGSGSVGLECARLAPHGHVWAIEKNAADAAIARANAARLRIGNYTLIEGRAPAGLTGWPDPDAVFIGGSGGELSELIHLVLDRLRPGGRLVMNFVTLENLATATSTLQAAGADWQVVQLQASRSQPILGLHRLAAQNPVWIVTTRNPDKESA</sequence>
<evidence type="ECO:0000256" key="5">
    <source>
        <dbReference type="ARBA" id="ARBA00022691"/>
    </source>
</evidence>
<keyword evidence="5" id="KW-0949">S-adenosyl-L-methionine</keyword>
<dbReference type="SUPFAM" id="SSF53790">
    <property type="entry name" value="Tetrapyrrole methylase"/>
    <property type="match status" value="1"/>
</dbReference>